<keyword evidence="2" id="KW-0808">Transferase</keyword>
<evidence type="ECO:0000313" key="5">
    <source>
        <dbReference type="Proteomes" id="UP000269591"/>
    </source>
</evidence>
<keyword evidence="1" id="KW-0328">Glycosyltransferase</keyword>
<protein>
    <recommendedName>
        <fullName evidence="3">Glycosyltransferase 2-like domain-containing protein</fullName>
    </recommendedName>
</protein>
<dbReference type="RefSeq" id="WP_123208061.1">
    <property type="nucleotide sequence ID" value="NZ_JBHTHO010000007.1"/>
</dbReference>
<dbReference type="InterPro" id="IPR001173">
    <property type="entry name" value="Glyco_trans_2-like"/>
</dbReference>
<evidence type="ECO:0000313" key="4">
    <source>
        <dbReference type="EMBL" id="RNL41363.1"/>
    </source>
</evidence>
<proteinExistence type="predicted"/>
<dbReference type="GO" id="GO:0016757">
    <property type="term" value="F:glycosyltransferase activity"/>
    <property type="evidence" value="ECO:0007669"/>
    <property type="project" value="UniProtKB-KW"/>
</dbReference>
<dbReference type="PANTHER" id="PTHR22916">
    <property type="entry name" value="GLYCOSYLTRANSFERASE"/>
    <property type="match status" value="1"/>
</dbReference>
<sequence>METARQPSVSVIIPFFNSSETLLRCLKSVENQTLQDIEIVLVDDGSTDGGLQIAKNYASGCKKTCRVFHQENGGPSSARNLGLLNSTGRYIAFVDSDDTIDATMLEKMVASGDKYNSDIVSCGRLYLDASSGVELRSHVPKYDVLDGNAFSNPSIVKRVGPLMCDKIIRRQLIEGHGIRLDTNFSHAEDFLFLSRCKLYTSCVSAVGEPLYHYYIGNPDSISGANSTIIDIPQACLKVIHLYQENGIFESTRQQLLYVLLGYYLRKCSSVEMSSPILKQFKKDFILIFEKYFRDSWVKGLKKRIKKDFDASRKQEILFRSLPFWIRVRYRIAGF</sequence>
<evidence type="ECO:0000256" key="1">
    <source>
        <dbReference type="ARBA" id="ARBA00022676"/>
    </source>
</evidence>
<gene>
    <name evidence="4" type="ORF">DMP06_01895</name>
</gene>
<accession>A0A3N0B2K9</accession>
<comment type="caution">
    <text evidence="4">The sequence shown here is derived from an EMBL/GenBank/DDBJ whole genome shotgun (WGS) entry which is preliminary data.</text>
</comment>
<dbReference type="PANTHER" id="PTHR22916:SF51">
    <property type="entry name" value="GLYCOSYLTRANSFERASE EPSH-RELATED"/>
    <property type="match status" value="1"/>
</dbReference>
<evidence type="ECO:0000259" key="3">
    <source>
        <dbReference type="Pfam" id="PF00535"/>
    </source>
</evidence>
<reference evidence="5" key="1">
    <citation type="submission" date="2018-05" db="EMBL/GenBank/DDBJ databases">
        <title>Genome Sequencing of selected type strains of the family Eggerthellaceae.</title>
        <authorList>
            <person name="Danylec N."/>
            <person name="Stoll D.A."/>
            <person name="Doetsch A."/>
            <person name="Huch M."/>
        </authorList>
    </citation>
    <scope>NUCLEOTIDE SEQUENCE [LARGE SCALE GENOMIC DNA]</scope>
    <source>
        <strain evidence="5">DSM 24851</strain>
    </source>
</reference>
<evidence type="ECO:0000256" key="2">
    <source>
        <dbReference type="ARBA" id="ARBA00022679"/>
    </source>
</evidence>
<dbReference type="Gene3D" id="3.90.550.10">
    <property type="entry name" value="Spore Coat Polysaccharide Biosynthesis Protein SpsA, Chain A"/>
    <property type="match status" value="1"/>
</dbReference>
<dbReference type="EMBL" id="QIBX01000002">
    <property type="protein sequence ID" value="RNL41363.1"/>
    <property type="molecule type" value="Genomic_DNA"/>
</dbReference>
<dbReference type="InterPro" id="IPR029044">
    <property type="entry name" value="Nucleotide-diphossugar_trans"/>
</dbReference>
<dbReference type="SUPFAM" id="SSF53448">
    <property type="entry name" value="Nucleotide-diphospho-sugar transferases"/>
    <property type="match status" value="1"/>
</dbReference>
<dbReference type="CDD" id="cd00761">
    <property type="entry name" value="Glyco_tranf_GTA_type"/>
    <property type="match status" value="1"/>
</dbReference>
<organism evidence="4 5">
    <name type="scientific">Slackia equolifaciens</name>
    <dbReference type="NCBI Taxonomy" id="498718"/>
    <lineage>
        <taxon>Bacteria</taxon>
        <taxon>Bacillati</taxon>
        <taxon>Actinomycetota</taxon>
        <taxon>Coriobacteriia</taxon>
        <taxon>Eggerthellales</taxon>
        <taxon>Eggerthellaceae</taxon>
        <taxon>Slackia</taxon>
    </lineage>
</organism>
<keyword evidence="5" id="KW-1185">Reference proteome</keyword>
<name>A0A3N0B2K9_9ACTN</name>
<feature type="domain" description="Glycosyltransferase 2-like" evidence="3">
    <location>
        <begin position="10"/>
        <end position="131"/>
    </location>
</feature>
<dbReference type="OrthoDB" id="1666828at2"/>
<dbReference type="Proteomes" id="UP000269591">
    <property type="component" value="Unassembled WGS sequence"/>
</dbReference>
<dbReference type="AlphaFoldDB" id="A0A3N0B2K9"/>
<dbReference type="Pfam" id="PF00535">
    <property type="entry name" value="Glycos_transf_2"/>
    <property type="match status" value="1"/>
</dbReference>